<reference evidence="5" key="1">
    <citation type="submission" date="2010-08" db="EMBL/GenBank/DDBJ databases">
        <title>Genome sequence of Parvularcula bermudensis HTCC2503.</title>
        <authorList>
            <person name="Kang D.-M."/>
            <person name="Oh H.-M."/>
            <person name="Cho J.-C."/>
        </authorList>
    </citation>
    <scope>NUCLEOTIDE SEQUENCE [LARGE SCALE GENOMIC DNA]</scope>
    <source>
        <strain evidence="5">ATCC BAA-594 / HTCC2503 / KCTC 12087</strain>
    </source>
</reference>
<dbReference type="InterPro" id="IPR058036">
    <property type="entry name" value="BREX_BrxC_4th"/>
</dbReference>
<dbReference type="STRING" id="314260.PB2503_05652"/>
<evidence type="ECO:0008006" key="6">
    <source>
        <dbReference type="Google" id="ProtNLM"/>
    </source>
</evidence>
<dbReference type="InterPro" id="IPR058038">
    <property type="entry name" value="BREX_BrxC_wHTH"/>
</dbReference>
<gene>
    <name evidence="4" type="ordered locus">PB2503_05652</name>
</gene>
<sequence length="1171" mass="131812">MAVMLRDIFLKPVDRPIDGVIKADDEASLRTELEEYVITGEIAQRVGHFLDAYNNYDTANGVWISGFFGSGKSHLLKMLALLLENRVVENIPAFDIFVEQLREDPMLAGALRKAVSIPSRSILFNIDQKADVISKADVDALLSVFQKVFDEMCGYYGKQPHIAQFERDLDSRGVFDAFKSAFEKHSGRSWERGREQALLEAPNIAVAFADATGGSAEAAKDILSQYRKDTRVSIEDFANSVKTWIDKQGPGFRLNFFVDEVGQYIADNVKLMTNLQTIAESLNTKCKGQAWIIVTAQQAITEVVGDMSVQQEHDFSKIQARFRNRMPLNSADVAEVIQRRLLAKSEDAQVRLGTLFAREENNLKTLFEFSDGSFRFKPFSGREHFIASYPFPSYQYDLFQRAITGLSQHNAFEGKHSSVGERSMLGVFQEVAKSLAKHELGDLATFDLMFEGIRTALKSAVQQSIQIAERNLDDPFAVRVLKALFLVKYVKEFKPTVRNVSILMLPEFEADQTELRRKVEEALALLERNTLIQRNGELYEFLTNEEKDVEAEIKSLDVDPTELTKELETLAFDGVIKHRKIRHLATNNEYSFSRKLDDHLLGREYELSINIVSPFGDDIESPEAVRMRSLSREELSVLLKPDVRFIRDLTLYKQTDKFIRQARGGTSQPSRDRIIAEKGEQNARRLRDLELRLRKHFSDARFFVRGDEIDVGGEDAQERVVKAFQTLVDKVYVNLPMLRGVSYTEADIAKAASPDSALLGDDDGGGMSEAELEVLNYVQSQARNGIKVSVKYLVERFAEKPYGWPATATLCLAAGLSGKGKIEARSDGTVLERDDLAKALRNSHMLANILLTPQAEYTAAQLRQAKDLYRELFGKPAEGADARRLGAEWAEAVRELSNELDRLINRQHDYPFLTALTPLAAKVDAMRDKPAGWYVTEPAKQEDDLLNAKEDILDKVRSFMSGAQKDIYDEARAFLRDQEGNLGYADPASVTEIREVLDAPDCYKGAAIQSLKTDLYQLKEAVELQRLDERKSASAAIEDCRSKIEALEDYASLSDGQRQTISARIERMAARIDNTPLIPVLRDLGASVRKTLLPELLSEIDRMRAPKGMGEKPATDWEGPNSNANPMIDVTQVKITFAKPYLTDESDVDAYIDTMRERLLAEIRSGKKVIV</sequence>
<proteinExistence type="predicted"/>
<dbReference type="Pfam" id="PF25791">
    <property type="entry name" value="WHD_BREX_BrxC"/>
    <property type="match status" value="1"/>
</dbReference>
<dbReference type="Proteomes" id="UP000001302">
    <property type="component" value="Chromosome"/>
</dbReference>
<dbReference type="EMBL" id="CP002156">
    <property type="protein sequence ID" value="ADM09203.1"/>
    <property type="molecule type" value="Genomic_DNA"/>
</dbReference>
<evidence type="ECO:0000313" key="5">
    <source>
        <dbReference type="Proteomes" id="UP000001302"/>
    </source>
</evidence>
<dbReference type="Pfam" id="PF25796">
    <property type="entry name" value="BREX_BrxC_4th"/>
    <property type="match status" value="1"/>
</dbReference>
<evidence type="ECO:0000313" key="4">
    <source>
        <dbReference type="EMBL" id="ADM09203.1"/>
    </source>
</evidence>
<dbReference type="KEGG" id="pbr:PB2503_05652"/>
<dbReference type="HOGENOM" id="CLU_007924_0_0_5"/>
<organism evidence="4 5">
    <name type="scientific">Parvularcula bermudensis (strain ATCC BAA-594 / HTCC2503 / KCTC 12087)</name>
    <dbReference type="NCBI Taxonomy" id="314260"/>
    <lineage>
        <taxon>Bacteria</taxon>
        <taxon>Pseudomonadati</taxon>
        <taxon>Pseudomonadota</taxon>
        <taxon>Alphaproteobacteria</taxon>
        <taxon>Parvularculales</taxon>
        <taxon>Parvularculaceae</taxon>
        <taxon>Parvularcula</taxon>
    </lineage>
</organism>
<dbReference type="NCBIfam" id="NF033441">
    <property type="entry name" value="BREX_BrxC"/>
    <property type="match status" value="1"/>
</dbReference>
<dbReference type="RefSeq" id="WP_013300177.1">
    <property type="nucleotide sequence ID" value="NC_014414.1"/>
</dbReference>
<name>E0TGW3_PARBH</name>
<evidence type="ECO:0000259" key="2">
    <source>
        <dbReference type="Pfam" id="PF25792"/>
    </source>
</evidence>
<protein>
    <recommendedName>
        <fullName evidence="6">BREX system P-loop protein BrxC</fullName>
    </recommendedName>
</protein>
<dbReference type="OrthoDB" id="3201900at2"/>
<reference evidence="4 5" key="2">
    <citation type="journal article" date="2011" name="J. Bacteriol.">
        <title>Complete genome sequence of strain HTCC2503T of Parvularcula bermudensis, the type species of the order "Parvularculales" in the class Alphaproteobacteria.</title>
        <authorList>
            <person name="Oh H.M."/>
            <person name="Kang I."/>
            <person name="Vergin K.L."/>
            <person name="Kang D."/>
            <person name="Rhee K.H."/>
            <person name="Giovannoni S.J."/>
            <person name="Cho J.C."/>
        </authorList>
    </citation>
    <scope>NUCLEOTIDE SEQUENCE [LARGE SCALE GENOMIC DNA]</scope>
    <source>
        <strain evidence="5">ATCC BAA-594 / HTCC2503 / KCTC 12087</strain>
    </source>
</reference>
<dbReference type="InterPro" id="IPR047679">
    <property type="entry name" value="BREX_BrxC"/>
</dbReference>
<evidence type="ECO:0000259" key="3">
    <source>
        <dbReference type="Pfam" id="PF25796"/>
    </source>
</evidence>
<feature type="domain" description="Probable ATP-binding protein BrxC winged helix-turn-helix" evidence="1">
    <location>
        <begin position="768"/>
        <end position="842"/>
    </location>
</feature>
<evidence type="ECO:0000259" key="1">
    <source>
        <dbReference type="Pfam" id="PF25791"/>
    </source>
</evidence>
<dbReference type="AlphaFoldDB" id="E0TGW3"/>
<dbReference type="SUPFAM" id="SSF52540">
    <property type="entry name" value="P-loop containing nucleoside triphosphate hydrolases"/>
    <property type="match status" value="2"/>
</dbReference>
<dbReference type="Pfam" id="PF25792">
    <property type="entry name" value="BREX_BrxC_helical"/>
    <property type="match status" value="1"/>
</dbReference>
<accession>E0TGW3</accession>
<dbReference type="InterPro" id="IPR027417">
    <property type="entry name" value="P-loop_NTPase"/>
</dbReference>
<keyword evidence="5" id="KW-1185">Reference proteome</keyword>
<feature type="domain" description="Probable ATP-binding protein BrxC 4th six-stranded beta-sheet" evidence="3">
    <location>
        <begin position="557"/>
        <end position="727"/>
    </location>
</feature>
<dbReference type="InterPro" id="IPR058037">
    <property type="entry name" value="BREX_BrxC_helical"/>
</dbReference>
<dbReference type="eggNOG" id="COG1293">
    <property type="taxonomic scope" value="Bacteria"/>
</dbReference>
<feature type="domain" description="Probable ATP-binding protein BrxC alpha-helical" evidence="2">
    <location>
        <begin position="861"/>
        <end position="981"/>
    </location>
</feature>